<comment type="caution">
    <text evidence="3">The sequence shown here is derived from an EMBL/GenBank/DDBJ whole genome shotgun (WGS) entry which is preliminary data.</text>
</comment>
<evidence type="ECO:0000256" key="1">
    <source>
        <dbReference type="ARBA" id="ARBA00022737"/>
    </source>
</evidence>
<sequence length="302" mass="34842">MGLILKTLADNPATIIIDALDELRADRRHEIFEYLDQIVKQSPNVVKVLLTSRNDGDIVCRLDTTPNVYISAQENRGDIERFIDAELDKAITQKRLLRGHVSADVQRQITFELNHRADGMFRWVSLQIQNLCDPQRMKLEEDVLHELRHLPQSLSDLYKIAFDQICQLGPWSYEMAMGALQLLLVAGRPIAWPEILHILQVSHSIIQRPISREELLDITCNFIDDDGKQECPRFAHQSVREYLETRPDFANAEANVAYMCLRQIAAPNEANTSDFQYPTLYLCDHLAATVPEQRVRHLWWTS</sequence>
<dbReference type="EMBL" id="JAOQAV010000010">
    <property type="protein sequence ID" value="KAJ4191003.1"/>
    <property type="molecule type" value="Genomic_DNA"/>
</dbReference>
<feature type="domain" description="Nephrocystin 3-like N-terminal" evidence="2">
    <location>
        <begin position="8"/>
        <end position="53"/>
    </location>
</feature>
<dbReference type="AlphaFoldDB" id="A0A9W8V1M4"/>
<accession>A0A9W8V1M4</accession>
<dbReference type="PANTHER" id="PTHR10039:SF16">
    <property type="entry name" value="GPI INOSITOL-DEACYLASE"/>
    <property type="match status" value="1"/>
</dbReference>
<evidence type="ECO:0000313" key="4">
    <source>
        <dbReference type="Proteomes" id="UP001152087"/>
    </source>
</evidence>
<keyword evidence="1" id="KW-0677">Repeat</keyword>
<protein>
    <recommendedName>
        <fullName evidence="2">Nephrocystin 3-like N-terminal domain-containing protein</fullName>
    </recommendedName>
</protein>
<keyword evidence="4" id="KW-1185">Reference proteome</keyword>
<dbReference type="InterPro" id="IPR056884">
    <property type="entry name" value="NPHP3-like_N"/>
</dbReference>
<dbReference type="Pfam" id="PF24883">
    <property type="entry name" value="NPHP3_N"/>
    <property type="match status" value="1"/>
</dbReference>
<reference evidence="3" key="1">
    <citation type="submission" date="2022-09" db="EMBL/GenBank/DDBJ databases">
        <title>Fusarium specimens isolated from Avocado Roots.</title>
        <authorList>
            <person name="Stajich J."/>
            <person name="Roper C."/>
            <person name="Heimlech-Rivalta G."/>
        </authorList>
    </citation>
    <scope>NUCLEOTIDE SEQUENCE</scope>
    <source>
        <strain evidence="3">A02</strain>
    </source>
</reference>
<dbReference type="PANTHER" id="PTHR10039">
    <property type="entry name" value="AMELOGENIN"/>
    <property type="match status" value="1"/>
</dbReference>
<evidence type="ECO:0000313" key="3">
    <source>
        <dbReference type="EMBL" id="KAJ4191003.1"/>
    </source>
</evidence>
<proteinExistence type="predicted"/>
<name>A0A9W8V1M4_9HYPO</name>
<organism evidence="3 4">
    <name type="scientific">Fusarium falciforme</name>
    <dbReference type="NCBI Taxonomy" id="195108"/>
    <lineage>
        <taxon>Eukaryota</taxon>
        <taxon>Fungi</taxon>
        <taxon>Dikarya</taxon>
        <taxon>Ascomycota</taxon>
        <taxon>Pezizomycotina</taxon>
        <taxon>Sordariomycetes</taxon>
        <taxon>Hypocreomycetidae</taxon>
        <taxon>Hypocreales</taxon>
        <taxon>Nectriaceae</taxon>
        <taxon>Fusarium</taxon>
        <taxon>Fusarium solani species complex</taxon>
    </lineage>
</organism>
<dbReference type="Proteomes" id="UP001152087">
    <property type="component" value="Unassembled WGS sequence"/>
</dbReference>
<evidence type="ECO:0000259" key="2">
    <source>
        <dbReference type="Pfam" id="PF24883"/>
    </source>
</evidence>
<gene>
    <name evidence="3" type="ORF">NW755_005214</name>
</gene>